<evidence type="ECO:0000313" key="10">
    <source>
        <dbReference type="EMBL" id="KAG5166710.1"/>
    </source>
</evidence>
<feature type="active site" description="Proton acceptor" evidence="7">
    <location>
        <position position="295"/>
    </location>
</feature>
<feature type="compositionally biased region" description="Polar residues" evidence="8">
    <location>
        <begin position="537"/>
        <end position="555"/>
    </location>
</feature>
<dbReference type="PROSITE" id="PS50305">
    <property type="entry name" value="SIRTUIN"/>
    <property type="match status" value="1"/>
</dbReference>
<name>A0A8H7XW29_PSICU</name>
<comment type="similarity">
    <text evidence="3">Belongs to the sirtuin family. Class I subfamily.</text>
</comment>
<evidence type="ECO:0000259" key="9">
    <source>
        <dbReference type="PROSITE" id="PS50305"/>
    </source>
</evidence>
<dbReference type="InterPro" id="IPR003000">
    <property type="entry name" value="Sirtuin"/>
</dbReference>
<dbReference type="PANTHER" id="PTHR11085:SF9">
    <property type="entry name" value="NAD-DEPENDENT PROTEIN DEACETYLASE SIRTUIN-1"/>
    <property type="match status" value="1"/>
</dbReference>
<proteinExistence type="inferred from homology"/>
<feature type="compositionally biased region" description="Acidic residues" evidence="8">
    <location>
        <begin position="89"/>
        <end position="99"/>
    </location>
</feature>
<protein>
    <recommendedName>
        <fullName evidence="9">Deacetylase sirtuin-type domain-containing protein</fullName>
    </recommendedName>
</protein>
<feature type="region of interest" description="Disordered" evidence="8">
    <location>
        <begin position="339"/>
        <end position="365"/>
    </location>
</feature>
<dbReference type="GO" id="GO:0005739">
    <property type="term" value="C:mitochondrion"/>
    <property type="evidence" value="ECO:0007669"/>
    <property type="project" value="UniProtKB-SubCell"/>
</dbReference>
<dbReference type="Gene3D" id="3.40.50.1220">
    <property type="entry name" value="TPP-binding domain"/>
    <property type="match status" value="1"/>
</dbReference>
<dbReference type="InterPro" id="IPR026590">
    <property type="entry name" value="Ssirtuin_cat_dom"/>
</dbReference>
<feature type="region of interest" description="Disordered" evidence="8">
    <location>
        <begin position="464"/>
        <end position="506"/>
    </location>
</feature>
<evidence type="ECO:0000256" key="4">
    <source>
        <dbReference type="ARBA" id="ARBA00022679"/>
    </source>
</evidence>
<feature type="region of interest" description="Disordered" evidence="8">
    <location>
        <begin position="534"/>
        <end position="574"/>
    </location>
</feature>
<dbReference type="PANTHER" id="PTHR11085">
    <property type="entry name" value="NAD-DEPENDENT PROTEIN DEACYLASE SIRTUIN-5, MITOCHONDRIAL-RELATED"/>
    <property type="match status" value="1"/>
</dbReference>
<dbReference type="GO" id="GO:0046970">
    <property type="term" value="F:histone H4K16 deacetylase activity, NAD-dependent"/>
    <property type="evidence" value="ECO:0007669"/>
    <property type="project" value="TreeGrafter"/>
</dbReference>
<evidence type="ECO:0000256" key="2">
    <source>
        <dbReference type="ARBA" id="ARBA00004173"/>
    </source>
</evidence>
<dbReference type="Pfam" id="PF02146">
    <property type="entry name" value="SIR2"/>
    <property type="match status" value="1"/>
</dbReference>
<evidence type="ECO:0000256" key="7">
    <source>
        <dbReference type="PROSITE-ProRule" id="PRU00236"/>
    </source>
</evidence>
<evidence type="ECO:0000256" key="5">
    <source>
        <dbReference type="ARBA" id="ARBA00023027"/>
    </source>
</evidence>
<evidence type="ECO:0000256" key="3">
    <source>
        <dbReference type="ARBA" id="ARBA00006924"/>
    </source>
</evidence>
<feature type="binding site" evidence="7">
    <location>
        <position position="327"/>
    </location>
    <ligand>
        <name>Zn(2+)</name>
        <dbReference type="ChEBI" id="CHEBI:29105"/>
    </ligand>
</feature>
<feature type="region of interest" description="Disordered" evidence="8">
    <location>
        <begin position="74"/>
        <end position="114"/>
    </location>
</feature>
<keyword evidence="6" id="KW-0496">Mitochondrion</keyword>
<dbReference type="SUPFAM" id="SSF52467">
    <property type="entry name" value="DHS-like NAD/FAD-binding domain"/>
    <property type="match status" value="1"/>
</dbReference>
<reference evidence="10" key="1">
    <citation type="submission" date="2021-02" db="EMBL/GenBank/DDBJ databases">
        <title>Psilocybe cubensis genome.</title>
        <authorList>
            <person name="Mckernan K.J."/>
            <person name="Crawford S."/>
            <person name="Trippe A."/>
            <person name="Kane L.T."/>
            <person name="Mclaughlin S."/>
        </authorList>
    </citation>
    <scope>NUCLEOTIDE SEQUENCE [LARGE SCALE GENOMIC DNA]</scope>
    <source>
        <strain evidence="10">MGC-MH-2018</strain>
    </source>
</reference>
<feature type="binding site" evidence="7">
    <location>
        <position position="306"/>
    </location>
    <ligand>
        <name>Zn(2+)</name>
        <dbReference type="ChEBI" id="CHEBI:29105"/>
    </ligand>
</feature>
<comment type="cofactor">
    <cofactor evidence="1">
        <name>Zn(2+)</name>
        <dbReference type="ChEBI" id="CHEBI:29105"/>
    </cofactor>
</comment>
<dbReference type="GO" id="GO:0005634">
    <property type="term" value="C:nucleus"/>
    <property type="evidence" value="ECO:0007669"/>
    <property type="project" value="TreeGrafter"/>
</dbReference>
<dbReference type="InterPro" id="IPR029035">
    <property type="entry name" value="DHS-like_NAD/FAD-binding_dom"/>
</dbReference>
<feature type="binding site" evidence="7">
    <location>
        <position position="303"/>
    </location>
    <ligand>
        <name>Zn(2+)</name>
        <dbReference type="ChEBI" id="CHEBI:29105"/>
    </ligand>
</feature>
<feature type="region of interest" description="Disordered" evidence="8">
    <location>
        <begin position="1"/>
        <end position="30"/>
    </location>
</feature>
<dbReference type="InterPro" id="IPR050134">
    <property type="entry name" value="NAD-dep_sirtuin_deacylases"/>
</dbReference>
<comment type="caution">
    <text evidence="10">The sequence shown here is derived from an EMBL/GenBank/DDBJ whole genome shotgun (WGS) entry which is preliminary data.</text>
</comment>
<gene>
    <name evidence="10" type="ORF">JR316_008800</name>
</gene>
<dbReference type="EMBL" id="JAFIQS010000008">
    <property type="protein sequence ID" value="KAG5166710.1"/>
    <property type="molecule type" value="Genomic_DNA"/>
</dbReference>
<dbReference type="GO" id="GO:0070403">
    <property type="term" value="F:NAD+ binding"/>
    <property type="evidence" value="ECO:0007669"/>
    <property type="project" value="InterPro"/>
</dbReference>
<feature type="compositionally biased region" description="Polar residues" evidence="8">
    <location>
        <begin position="469"/>
        <end position="480"/>
    </location>
</feature>
<accession>A0A8H7XW29</accession>
<feature type="binding site" evidence="7">
    <location>
        <position position="330"/>
    </location>
    <ligand>
        <name>Zn(2+)</name>
        <dbReference type="ChEBI" id="CHEBI:29105"/>
    </ligand>
</feature>
<evidence type="ECO:0000256" key="1">
    <source>
        <dbReference type="ARBA" id="ARBA00001947"/>
    </source>
</evidence>
<dbReference type="GO" id="GO:0046872">
    <property type="term" value="F:metal ion binding"/>
    <property type="evidence" value="ECO:0007669"/>
    <property type="project" value="UniProtKB-KW"/>
</dbReference>
<keyword evidence="7" id="KW-0479">Metal-binding</keyword>
<feature type="compositionally biased region" description="Basic residues" evidence="8">
    <location>
        <begin position="339"/>
        <end position="350"/>
    </location>
</feature>
<evidence type="ECO:0000256" key="6">
    <source>
        <dbReference type="ARBA" id="ARBA00023128"/>
    </source>
</evidence>
<dbReference type="AlphaFoldDB" id="A0A8H7XW29"/>
<sequence length="574" mass="63563">MNAGHVSVTLDSESVVHQSDHRDPLAASAQSTSSFQNEILTQQVQAFLEASEDVDVDAETIEDILSVLISIEEHEEEEADPPSDLHIEEDVDSHDEDGQEISTLFPPKSEGAQNAEQNTWSKEEIKQMMHLLKESGSSAFIEEYVNQRNIPIIKLLEAFNIELCPELQDRRPKTMLYFLRVALSHQLRNRDKLPQYNTIADTVDLIRKSQRILILTGAGINDPSGVSCGIPDFRSRDGLYASLKGKGEYELDDPQQIRKGRSTITNSDIRSLLNYTQNIDTLETLAGVKKVLQCHGSFATASCLQCRQRVPGVEIEAEILSHKVPLCKLCNTVPSVPIKKKGKTSKKKAKGQWDSDVEDESDAPEYPPGIMKPDITFFGEKLTDDFDHSLAEDRFRVDLLLVIGTSLKVSPVAEILSHLPHSIPQILINKTPIRHINPDIVLLGNADSIVLHLAKELGWELPPPPEIIPTSNLNAPTTRLQPPRGNLKKRASADDSDFSSSRDPERVGESHVWLFEGADGGKWLQQLQKKLGIPKSVPTSATNSGYNTRQSTPGVSPQKVESDGGRRTKKARAG</sequence>
<comment type="subcellular location">
    <subcellularLocation>
        <location evidence="2">Mitochondrion</location>
    </subcellularLocation>
</comment>
<keyword evidence="4" id="KW-0808">Transferase</keyword>
<keyword evidence="5" id="KW-0520">NAD</keyword>
<evidence type="ECO:0000256" key="8">
    <source>
        <dbReference type="SAM" id="MobiDB-lite"/>
    </source>
</evidence>
<organism evidence="10">
    <name type="scientific">Psilocybe cubensis</name>
    <name type="common">Psychedelic mushroom</name>
    <name type="synonym">Stropharia cubensis</name>
    <dbReference type="NCBI Taxonomy" id="181762"/>
    <lineage>
        <taxon>Eukaryota</taxon>
        <taxon>Fungi</taxon>
        <taxon>Dikarya</taxon>
        <taxon>Basidiomycota</taxon>
        <taxon>Agaricomycotina</taxon>
        <taxon>Agaricomycetes</taxon>
        <taxon>Agaricomycetidae</taxon>
        <taxon>Agaricales</taxon>
        <taxon>Agaricineae</taxon>
        <taxon>Strophariaceae</taxon>
        <taxon>Psilocybe</taxon>
    </lineage>
</organism>
<feature type="domain" description="Deacetylase sirtuin-type" evidence="9">
    <location>
        <begin position="192"/>
        <end position="460"/>
    </location>
</feature>
<keyword evidence="7" id="KW-0862">Zinc</keyword>